<gene>
    <name evidence="1" type="ORF">ELD05_04465</name>
</gene>
<evidence type="ECO:0000313" key="2">
    <source>
        <dbReference type="Proteomes" id="UP000282930"/>
    </source>
</evidence>
<dbReference type="KEGG" id="ccha:ELD05_04465"/>
<organism evidence="1 2">
    <name type="scientific">Caldicellulosiruptor changbaiensis</name>
    <dbReference type="NCBI Taxonomy" id="1222016"/>
    <lineage>
        <taxon>Bacteria</taxon>
        <taxon>Bacillati</taxon>
        <taxon>Bacillota</taxon>
        <taxon>Bacillota incertae sedis</taxon>
        <taxon>Caldicellulosiruptorales</taxon>
        <taxon>Caldicellulosiruptoraceae</taxon>
        <taxon>Caldicellulosiruptor</taxon>
    </lineage>
</organism>
<proteinExistence type="predicted"/>
<dbReference type="AlphaFoldDB" id="A0A3T0D4J5"/>
<name>A0A3T0D4J5_9FIRM</name>
<reference evidence="1 2" key="1">
    <citation type="submission" date="2018-12" db="EMBL/GenBank/DDBJ databases">
        <title>Genome sequence from the cellulolytic species, Caldicellulosiruptor changbaiensis.</title>
        <authorList>
            <person name="Blumer-Schuette S.E."/>
            <person name="Mendoza C."/>
        </authorList>
    </citation>
    <scope>NUCLEOTIDE SEQUENCE [LARGE SCALE GENOMIC DNA]</scope>
    <source>
        <strain evidence="1 2">CBS-Z</strain>
    </source>
</reference>
<keyword evidence="2" id="KW-1185">Reference proteome</keyword>
<accession>A0A3T0D4J5</accession>
<dbReference type="EMBL" id="CP034791">
    <property type="protein sequence ID" value="AZT89964.1"/>
    <property type="molecule type" value="Genomic_DNA"/>
</dbReference>
<evidence type="ECO:0000313" key="1">
    <source>
        <dbReference type="EMBL" id="AZT89964.1"/>
    </source>
</evidence>
<protein>
    <submittedName>
        <fullName evidence="1">Uncharacterized protein</fullName>
    </submittedName>
</protein>
<dbReference type="RefSeq" id="WP_127351525.1">
    <property type="nucleotide sequence ID" value="NZ_CP034791.1"/>
</dbReference>
<sequence>MLINSNDVSSRILKLQSNDSKAGTLSSNSREDIVNKAKKMVEISWTPKKDLVGWRGNFIFAKGKTYKGIPYSQTEYQKDDTGFLESLNKNDFYDYYTRFGIRMPKYGRDCSAFVSFAWG</sequence>
<dbReference type="Proteomes" id="UP000282930">
    <property type="component" value="Chromosome"/>
</dbReference>